<feature type="chain" id="PRO_5028365226" evidence="2">
    <location>
        <begin position="19"/>
        <end position="173"/>
    </location>
</feature>
<dbReference type="Proteomes" id="UP000515163">
    <property type="component" value="Unplaced"/>
</dbReference>
<reference evidence="4" key="1">
    <citation type="submission" date="2025-08" db="UniProtKB">
        <authorList>
            <consortium name="RefSeq"/>
        </authorList>
    </citation>
    <scope>IDENTIFICATION</scope>
    <source>
        <tissue evidence="4">Tentacle</tissue>
    </source>
</reference>
<evidence type="ECO:0000313" key="4">
    <source>
        <dbReference type="RefSeq" id="XP_031574805.1"/>
    </source>
</evidence>
<evidence type="ECO:0000313" key="3">
    <source>
        <dbReference type="Proteomes" id="UP000515163"/>
    </source>
</evidence>
<proteinExistence type="predicted"/>
<keyword evidence="2" id="KW-0732">Signal</keyword>
<keyword evidence="3" id="KW-1185">Reference proteome</keyword>
<feature type="signal peptide" evidence="2">
    <location>
        <begin position="1"/>
        <end position="18"/>
    </location>
</feature>
<evidence type="ECO:0000256" key="1">
    <source>
        <dbReference type="SAM" id="MobiDB-lite"/>
    </source>
</evidence>
<evidence type="ECO:0000256" key="2">
    <source>
        <dbReference type="SAM" id="SignalP"/>
    </source>
</evidence>
<protein>
    <submittedName>
        <fullName evidence="4">Uncharacterized protein LOC116308508</fullName>
    </submittedName>
</protein>
<name>A0A6P8JEH2_ACTTE</name>
<dbReference type="OrthoDB" id="10547807at2759"/>
<gene>
    <name evidence="4" type="primary">LOC116308508</name>
</gene>
<organism evidence="3 4">
    <name type="scientific">Actinia tenebrosa</name>
    <name type="common">Australian red waratah sea anemone</name>
    <dbReference type="NCBI Taxonomy" id="6105"/>
    <lineage>
        <taxon>Eukaryota</taxon>
        <taxon>Metazoa</taxon>
        <taxon>Cnidaria</taxon>
        <taxon>Anthozoa</taxon>
        <taxon>Hexacorallia</taxon>
        <taxon>Actiniaria</taxon>
        <taxon>Actiniidae</taxon>
        <taxon>Actinia</taxon>
    </lineage>
</organism>
<feature type="compositionally biased region" description="Low complexity" evidence="1">
    <location>
        <begin position="139"/>
        <end position="149"/>
    </location>
</feature>
<dbReference type="GeneID" id="116308508"/>
<accession>A0A6P8JEH2</accession>
<dbReference type="InParanoid" id="A0A6P8JEH2"/>
<dbReference type="AlphaFoldDB" id="A0A6P8JEH2"/>
<feature type="region of interest" description="Disordered" evidence="1">
    <location>
        <begin position="139"/>
        <end position="164"/>
    </location>
</feature>
<dbReference type="RefSeq" id="XP_031574805.1">
    <property type="nucleotide sequence ID" value="XM_031718945.1"/>
</dbReference>
<dbReference type="KEGG" id="aten:116308508"/>
<feature type="compositionally biased region" description="Basic residues" evidence="1">
    <location>
        <begin position="150"/>
        <end position="161"/>
    </location>
</feature>
<sequence length="173" mass="19041">MVTLVVWLLVAMATYAYGQNKPIACPGVKLIRLNCFKSANPKASMPNLIFTKKVNYRQWNDHLKSVVCQCVAKRGKSNVVGIRNVGECRTGNLYAKEGTAPLKDCNTWNATPCKSKADCVGNGNTVFVYRVEPITTPKPAVTTKPTKPNTKGKKVVSKKPAKTSPENLMCKFY</sequence>